<dbReference type="AlphaFoldDB" id="A0A8J4EJR1"/>
<dbReference type="RefSeq" id="WP_207124381.1">
    <property type="nucleotide sequence ID" value="NZ_BOPO01000025.1"/>
</dbReference>
<evidence type="ECO:0000256" key="12">
    <source>
        <dbReference type="ARBA" id="ARBA00031533"/>
    </source>
</evidence>
<dbReference type="CDD" id="cd09603">
    <property type="entry name" value="M1_APN_like"/>
    <property type="match status" value="1"/>
</dbReference>
<dbReference type="GO" id="GO:0006508">
    <property type="term" value="P:proteolysis"/>
    <property type="evidence" value="ECO:0007669"/>
    <property type="project" value="UniProtKB-KW"/>
</dbReference>
<evidence type="ECO:0000256" key="2">
    <source>
        <dbReference type="ARBA" id="ARBA00001947"/>
    </source>
</evidence>
<evidence type="ECO:0000313" key="18">
    <source>
        <dbReference type="Proteomes" id="UP000614996"/>
    </source>
</evidence>
<keyword evidence="18" id="KW-1185">Reference proteome</keyword>
<dbReference type="Pfam" id="PF01433">
    <property type="entry name" value="Peptidase_M1"/>
    <property type="match status" value="1"/>
</dbReference>
<keyword evidence="7" id="KW-0479">Metal-binding</keyword>
<dbReference type="InterPro" id="IPR045357">
    <property type="entry name" value="Aminopeptidase_N-like_N"/>
</dbReference>
<reference evidence="18" key="1">
    <citation type="journal article" date="2021" name="Int. J. Syst. Evol. Microbiol.">
        <title>Actinocatenispora comari sp. nov., an endophytic actinomycete isolated from aerial parts of Comarum salesowianum.</title>
        <authorList>
            <person name="Oyunbileg N."/>
            <person name="Iizaka Y."/>
            <person name="Hamada M."/>
            <person name="Davaapurev B.O."/>
            <person name="Fukumoto A."/>
            <person name="Tsetseg B."/>
            <person name="Kato F."/>
            <person name="Tamura T."/>
            <person name="Batkhuu J."/>
            <person name="Anzai Y."/>
        </authorList>
    </citation>
    <scope>NUCLEOTIDE SEQUENCE [LARGE SCALE GENOMIC DNA]</scope>
    <source>
        <strain evidence="18">NUM-2625</strain>
    </source>
</reference>
<comment type="catalytic activity">
    <reaction evidence="1">
        <text>Release of an N-terminal amino acid, Xaa-|-Yaa- from a peptide, amide or arylamide. Xaa is preferably Ala, but may be most amino acids including Pro (slow action). When a terminal hydrophobic residue is followed by a prolyl residue, the two may be released as an intact Xaa-Pro dipeptide.</text>
        <dbReference type="EC" id="3.4.11.2"/>
    </reaction>
</comment>
<dbReference type="GO" id="GO:0008237">
    <property type="term" value="F:metallopeptidase activity"/>
    <property type="evidence" value="ECO:0007669"/>
    <property type="project" value="UniProtKB-KW"/>
</dbReference>
<comment type="caution">
    <text evidence="17">The sequence shown here is derived from an EMBL/GenBank/DDBJ whole genome shotgun (WGS) entry which is preliminary data.</text>
</comment>
<feature type="domain" description="Aminopeptidase N-like N-terminal" evidence="16">
    <location>
        <begin position="70"/>
        <end position="243"/>
    </location>
</feature>
<proteinExistence type="inferred from homology"/>
<feature type="domain" description="Peptidase M1 membrane alanine aminopeptidase" evidence="15">
    <location>
        <begin position="299"/>
        <end position="480"/>
    </location>
</feature>
<feature type="chain" id="PRO_5035316245" description="Aminopeptidase N" evidence="14">
    <location>
        <begin position="34"/>
        <end position="501"/>
    </location>
</feature>
<sequence length="501" mass="53604">MTADRPGRWRRGTGHAAVLVAAVLVVAVTPASAAPPARPSGGHPGGATPGAPGIGDPLFPDEGNGGFDVTHYDLAMRYRPDERTVTARTTVSARATQSLSRFDLDFDGNTVTGLTVDGRTASYRRDGDELVVTPARPVHRGSRFRVTVDYQADPAATHHCAPPNNPITSGWLPTRDGFVTAGQPTCARSVFPGSDHPSDKASYTFRVTAPDGLTAVANGVPAGRYEHGGETTWTYQQRVPMATELVQVAVGDYTVQTAPGPDHTTIRNVVPTSMAGTLGPDLAVTGPQLAWMRRQAGSYPFATYGVLAAPANFRFALECQTLTLTSAGMFGAVPQSYWSPVLAHELAHQWYGDSVAPARWADVWLNEGHASYYEASWADREGYASFVDRMHTAYANGDTWRSRYGPVAQPSADNLFNDGVYDGGALVLYALREKVGAARFTAIERAWAARYAGGTGSTRQFIALASSVAHQDLHGFLTAWLYGTRTPPMPGHPDWATDPVG</sequence>
<dbReference type="PRINTS" id="PR00756">
    <property type="entry name" value="ALADIPTASE"/>
</dbReference>
<evidence type="ECO:0000256" key="8">
    <source>
        <dbReference type="ARBA" id="ARBA00022801"/>
    </source>
</evidence>
<dbReference type="SUPFAM" id="SSF55486">
    <property type="entry name" value="Metalloproteases ('zincins'), catalytic domain"/>
    <property type="match status" value="1"/>
</dbReference>
<dbReference type="EC" id="3.4.11.2" evidence="4"/>
<dbReference type="InterPro" id="IPR050344">
    <property type="entry name" value="Peptidase_M1_aminopeptidases"/>
</dbReference>
<evidence type="ECO:0000256" key="7">
    <source>
        <dbReference type="ARBA" id="ARBA00022723"/>
    </source>
</evidence>
<comment type="similarity">
    <text evidence="3">Belongs to the peptidase M1 family.</text>
</comment>
<feature type="signal peptide" evidence="14">
    <location>
        <begin position="1"/>
        <end position="33"/>
    </location>
</feature>
<keyword evidence="14" id="KW-0732">Signal</keyword>
<dbReference type="InterPro" id="IPR014782">
    <property type="entry name" value="Peptidase_M1_dom"/>
</dbReference>
<keyword evidence="10 17" id="KW-0482">Metalloprotease</keyword>
<comment type="cofactor">
    <cofactor evidence="2">
        <name>Zn(2+)</name>
        <dbReference type="ChEBI" id="CHEBI:29105"/>
    </cofactor>
</comment>
<evidence type="ECO:0000256" key="10">
    <source>
        <dbReference type="ARBA" id="ARBA00023049"/>
    </source>
</evidence>
<feature type="compositionally biased region" description="Low complexity" evidence="13">
    <location>
        <begin position="32"/>
        <end position="41"/>
    </location>
</feature>
<dbReference type="InterPro" id="IPR042097">
    <property type="entry name" value="Aminopeptidase_N-like_N_sf"/>
</dbReference>
<gene>
    <name evidence="17" type="ORF">NUM_18400</name>
</gene>
<evidence type="ECO:0000259" key="16">
    <source>
        <dbReference type="Pfam" id="PF17900"/>
    </source>
</evidence>
<keyword evidence="6" id="KW-0645">Protease</keyword>
<accession>A0A8J4EJR1</accession>
<dbReference type="InterPro" id="IPR027268">
    <property type="entry name" value="Peptidase_M4/M1_CTD_sf"/>
</dbReference>
<evidence type="ECO:0000256" key="9">
    <source>
        <dbReference type="ARBA" id="ARBA00022833"/>
    </source>
</evidence>
<dbReference type="EMBL" id="BOPO01000025">
    <property type="protein sequence ID" value="GIL26586.1"/>
    <property type="molecule type" value="Genomic_DNA"/>
</dbReference>
<protein>
    <recommendedName>
        <fullName evidence="5">Aminopeptidase N</fullName>
        <ecNumber evidence="4">3.4.11.2</ecNumber>
    </recommendedName>
    <alternativeName>
        <fullName evidence="11">Alanine aminopeptidase</fullName>
    </alternativeName>
    <alternativeName>
        <fullName evidence="12">Lysyl aminopeptidase</fullName>
    </alternativeName>
</protein>
<dbReference type="SUPFAM" id="SSF63737">
    <property type="entry name" value="Leukotriene A4 hydrolase N-terminal domain"/>
    <property type="match status" value="1"/>
</dbReference>
<dbReference type="PANTHER" id="PTHR11533">
    <property type="entry name" value="PROTEASE M1 ZINC METALLOPROTEASE"/>
    <property type="match status" value="1"/>
</dbReference>
<dbReference type="GO" id="GO:0008270">
    <property type="term" value="F:zinc ion binding"/>
    <property type="evidence" value="ECO:0007669"/>
    <property type="project" value="InterPro"/>
</dbReference>
<dbReference type="GO" id="GO:0016285">
    <property type="term" value="F:alanyl aminopeptidase activity"/>
    <property type="evidence" value="ECO:0007669"/>
    <property type="project" value="UniProtKB-EC"/>
</dbReference>
<evidence type="ECO:0000256" key="14">
    <source>
        <dbReference type="SAM" id="SignalP"/>
    </source>
</evidence>
<keyword evidence="8" id="KW-0378">Hydrolase</keyword>
<dbReference type="Proteomes" id="UP000614996">
    <property type="component" value="Unassembled WGS sequence"/>
</dbReference>
<evidence type="ECO:0000256" key="5">
    <source>
        <dbReference type="ARBA" id="ARBA00015611"/>
    </source>
</evidence>
<keyword evidence="9" id="KW-0862">Zinc</keyword>
<evidence type="ECO:0000256" key="1">
    <source>
        <dbReference type="ARBA" id="ARBA00000098"/>
    </source>
</evidence>
<evidence type="ECO:0000256" key="6">
    <source>
        <dbReference type="ARBA" id="ARBA00022670"/>
    </source>
</evidence>
<evidence type="ECO:0000256" key="11">
    <source>
        <dbReference type="ARBA" id="ARBA00029811"/>
    </source>
</evidence>
<evidence type="ECO:0000313" key="17">
    <source>
        <dbReference type="EMBL" id="GIL26586.1"/>
    </source>
</evidence>
<evidence type="ECO:0000256" key="13">
    <source>
        <dbReference type="SAM" id="MobiDB-lite"/>
    </source>
</evidence>
<organism evidence="17 18">
    <name type="scientific">Actinocatenispora comari</name>
    <dbReference type="NCBI Taxonomy" id="2807577"/>
    <lineage>
        <taxon>Bacteria</taxon>
        <taxon>Bacillati</taxon>
        <taxon>Actinomycetota</taxon>
        <taxon>Actinomycetes</taxon>
        <taxon>Micromonosporales</taxon>
        <taxon>Micromonosporaceae</taxon>
        <taxon>Actinocatenispora</taxon>
    </lineage>
</organism>
<feature type="region of interest" description="Disordered" evidence="13">
    <location>
        <begin position="32"/>
        <end position="62"/>
    </location>
</feature>
<evidence type="ECO:0000256" key="3">
    <source>
        <dbReference type="ARBA" id="ARBA00010136"/>
    </source>
</evidence>
<dbReference type="PANTHER" id="PTHR11533:SF297">
    <property type="entry name" value="AMINOPEPTIDASE N"/>
    <property type="match status" value="1"/>
</dbReference>
<dbReference type="Pfam" id="PF17900">
    <property type="entry name" value="Peptidase_M1_N"/>
    <property type="match status" value="1"/>
</dbReference>
<dbReference type="Gene3D" id="2.60.40.1730">
    <property type="entry name" value="tricorn interacting facor f3 domain"/>
    <property type="match status" value="1"/>
</dbReference>
<name>A0A8J4EJR1_9ACTN</name>
<dbReference type="Gene3D" id="1.10.390.10">
    <property type="entry name" value="Neutral Protease Domain 2"/>
    <property type="match status" value="1"/>
</dbReference>
<evidence type="ECO:0000259" key="15">
    <source>
        <dbReference type="Pfam" id="PF01433"/>
    </source>
</evidence>
<evidence type="ECO:0000256" key="4">
    <source>
        <dbReference type="ARBA" id="ARBA00012564"/>
    </source>
</evidence>
<dbReference type="InterPro" id="IPR001930">
    <property type="entry name" value="Peptidase_M1"/>
</dbReference>